<gene>
    <name evidence="1" type="ORF">SIN8267_02039</name>
</gene>
<dbReference type="RefSeq" id="WP_237444623.1">
    <property type="nucleotide sequence ID" value="NZ_CAKLPX010000002.1"/>
</dbReference>
<evidence type="ECO:0000313" key="2">
    <source>
        <dbReference type="Proteomes" id="UP000838100"/>
    </source>
</evidence>
<name>A0ABN8EIP5_9GAMM</name>
<accession>A0ABN8EIP5</accession>
<dbReference type="Proteomes" id="UP000838100">
    <property type="component" value="Unassembled WGS sequence"/>
</dbReference>
<protein>
    <submittedName>
        <fullName evidence="1">Uncharacterized protein</fullName>
    </submittedName>
</protein>
<proteinExistence type="predicted"/>
<keyword evidence="2" id="KW-1185">Reference proteome</keyword>
<evidence type="ECO:0000313" key="1">
    <source>
        <dbReference type="EMBL" id="CAH0991924.1"/>
    </source>
</evidence>
<organism evidence="1 2">
    <name type="scientific">Sinobacterium norvegicum</name>
    <dbReference type="NCBI Taxonomy" id="1641715"/>
    <lineage>
        <taxon>Bacteria</taxon>
        <taxon>Pseudomonadati</taxon>
        <taxon>Pseudomonadota</taxon>
        <taxon>Gammaproteobacteria</taxon>
        <taxon>Cellvibrionales</taxon>
        <taxon>Spongiibacteraceae</taxon>
        <taxon>Sinobacterium</taxon>
    </lineage>
</organism>
<dbReference type="EMBL" id="CAKLPX010000002">
    <property type="protein sequence ID" value="CAH0991924.1"/>
    <property type="molecule type" value="Genomic_DNA"/>
</dbReference>
<reference evidence="1" key="1">
    <citation type="submission" date="2021-12" db="EMBL/GenBank/DDBJ databases">
        <authorList>
            <person name="Rodrigo-Torres L."/>
            <person name="Arahal R. D."/>
            <person name="Lucena T."/>
        </authorList>
    </citation>
    <scope>NUCLEOTIDE SEQUENCE</scope>
    <source>
        <strain evidence="1">CECT 8267</strain>
    </source>
</reference>
<comment type="caution">
    <text evidence="1">The sequence shown here is derived from an EMBL/GenBank/DDBJ whole genome shotgun (WGS) entry which is preliminary data.</text>
</comment>
<sequence>MKLIINKTANGTVNSATSQCGRYAWHCKQPVAKKSTIKSNMNHAAVVNK</sequence>